<dbReference type="InterPro" id="IPR016162">
    <property type="entry name" value="Ald_DH_N"/>
</dbReference>
<comment type="similarity">
    <text evidence="2">Belongs to the peptidase M20A family.</text>
</comment>
<dbReference type="InterPro" id="IPR016161">
    <property type="entry name" value="Ald_DH/histidinol_DH"/>
</dbReference>
<accession>A0ABR3G333</accession>
<dbReference type="Pfam" id="PF01546">
    <property type="entry name" value="Peptidase_M20"/>
    <property type="match status" value="1"/>
</dbReference>
<keyword evidence="5" id="KW-0862">Zinc</keyword>
<evidence type="ECO:0000256" key="5">
    <source>
        <dbReference type="ARBA" id="ARBA00022833"/>
    </source>
</evidence>
<gene>
    <name evidence="7" type="ORF">Q9L58_010809</name>
</gene>
<feature type="non-terminal residue" evidence="7">
    <location>
        <position position="465"/>
    </location>
</feature>
<evidence type="ECO:0000256" key="2">
    <source>
        <dbReference type="ARBA" id="ARBA00006247"/>
    </source>
</evidence>
<dbReference type="InterPro" id="IPR001261">
    <property type="entry name" value="ArgE/DapE_CS"/>
</dbReference>
<dbReference type="CDD" id="cd03894">
    <property type="entry name" value="M20_ArgE"/>
    <property type="match status" value="1"/>
</dbReference>
<proteinExistence type="inferred from homology"/>
<protein>
    <recommendedName>
        <fullName evidence="6">Aldehyde dehydrogenase domain-containing protein</fullName>
    </recommendedName>
</protein>
<keyword evidence="3" id="KW-0479">Metal-binding</keyword>
<evidence type="ECO:0000313" key="7">
    <source>
        <dbReference type="EMBL" id="KAL0630344.1"/>
    </source>
</evidence>
<dbReference type="PANTHER" id="PTHR43808">
    <property type="entry name" value="ACETYLORNITHINE DEACETYLASE"/>
    <property type="match status" value="1"/>
</dbReference>
<keyword evidence="8" id="KW-1185">Reference proteome</keyword>
<keyword evidence="4" id="KW-0378">Hydrolase</keyword>
<dbReference type="EMBL" id="JBBBZM010000778">
    <property type="protein sequence ID" value="KAL0630344.1"/>
    <property type="molecule type" value="Genomic_DNA"/>
</dbReference>
<dbReference type="Gene3D" id="3.40.630.10">
    <property type="entry name" value="Zn peptidases"/>
    <property type="match status" value="1"/>
</dbReference>
<dbReference type="InterPro" id="IPR036264">
    <property type="entry name" value="Bact_exopeptidase_dim_dom"/>
</dbReference>
<dbReference type="SUPFAM" id="SSF55031">
    <property type="entry name" value="Bacterial exopeptidase dimerisation domain"/>
    <property type="match status" value="1"/>
</dbReference>
<evidence type="ECO:0000256" key="1">
    <source>
        <dbReference type="ARBA" id="ARBA00001947"/>
    </source>
</evidence>
<dbReference type="Proteomes" id="UP001447188">
    <property type="component" value="Unassembled WGS sequence"/>
</dbReference>
<evidence type="ECO:0000313" key="8">
    <source>
        <dbReference type="Proteomes" id="UP001447188"/>
    </source>
</evidence>
<dbReference type="Gene3D" id="3.40.309.10">
    <property type="entry name" value="Aldehyde Dehydrogenase, Chain A, domain 2"/>
    <property type="match status" value="1"/>
</dbReference>
<feature type="domain" description="Aldehyde dehydrogenase" evidence="6">
    <location>
        <begin position="3"/>
        <end position="178"/>
    </location>
</feature>
<sequence>MGAFIEKCKEKVAGIKIGDPLDPKNDLGPIVSTVQLDRVKRLLAEGLASGSTQIVLKADYNPLEGGNFIAPMIVTDLNPNSSLAKEEIFGPVMTIYPFDTDQEAYVAANDTEYGLAASVWTASLSRAEIARRTIDTGIVWINCVHTLSFGTPVPGRKASGLGSEYGLEVVDNYTQLKTTVTMFGGFRTVSSESNLDCIAYIREFLEKCGAQIWIQNDETGKKANLLATVGPRISGGVILSGHTDVVPVEGQTWSTDPWMTVERDSRIYGRGTTDMKGFLAAMLVTAANASKRQLARPIHLAFSYDEELGCLGAWPLSQMIKDRLPDRPPIIVGEPTRSKVVTSHKGIVTFTTKVEGYSVHSSRVHEGVSAVTESARLIAWLDDHMYEQARTNVSEVFDPPFTTIHCGMVSGGNAVNVVAASCTFSTDVRTIEGRDPREYQAAFELHIKENVLPRIQAVEPNTDIT</sequence>
<dbReference type="Pfam" id="PF00171">
    <property type="entry name" value="Aldedh"/>
    <property type="match status" value="1"/>
</dbReference>
<dbReference type="Gene3D" id="3.40.605.10">
    <property type="entry name" value="Aldehyde Dehydrogenase, Chain A, domain 1"/>
    <property type="match status" value="1"/>
</dbReference>
<evidence type="ECO:0000259" key="6">
    <source>
        <dbReference type="Pfam" id="PF00171"/>
    </source>
</evidence>
<dbReference type="Gene3D" id="3.30.70.360">
    <property type="match status" value="1"/>
</dbReference>
<dbReference type="InterPro" id="IPR050072">
    <property type="entry name" value="Peptidase_M20A"/>
</dbReference>
<dbReference type="InterPro" id="IPR015590">
    <property type="entry name" value="Aldehyde_DH_dom"/>
</dbReference>
<evidence type="ECO:0000256" key="4">
    <source>
        <dbReference type="ARBA" id="ARBA00022801"/>
    </source>
</evidence>
<comment type="caution">
    <text evidence="7">The sequence shown here is derived from an EMBL/GenBank/DDBJ whole genome shotgun (WGS) entry which is preliminary data.</text>
</comment>
<dbReference type="InterPro" id="IPR002933">
    <property type="entry name" value="Peptidase_M20"/>
</dbReference>
<comment type="cofactor">
    <cofactor evidence="1">
        <name>Zn(2+)</name>
        <dbReference type="ChEBI" id="CHEBI:29105"/>
    </cofactor>
</comment>
<dbReference type="SUPFAM" id="SSF53187">
    <property type="entry name" value="Zn-dependent exopeptidases"/>
    <property type="match status" value="1"/>
</dbReference>
<dbReference type="PANTHER" id="PTHR43808:SF31">
    <property type="entry name" value="N-ACETYL-L-CITRULLINE DEACETYLASE"/>
    <property type="match status" value="1"/>
</dbReference>
<dbReference type="SUPFAM" id="SSF53720">
    <property type="entry name" value="ALDH-like"/>
    <property type="match status" value="1"/>
</dbReference>
<name>A0ABR3G333_9PEZI</name>
<organism evidence="7 8">
    <name type="scientific">Discina gigas</name>
    <dbReference type="NCBI Taxonomy" id="1032678"/>
    <lineage>
        <taxon>Eukaryota</taxon>
        <taxon>Fungi</taxon>
        <taxon>Dikarya</taxon>
        <taxon>Ascomycota</taxon>
        <taxon>Pezizomycotina</taxon>
        <taxon>Pezizomycetes</taxon>
        <taxon>Pezizales</taxon>
        <taxon>Discinaceae</taxon>
        <taxon>Discina</taxon>
    </lineage>
</organism>
<dbReference type="InterPro" id="IPR016163">
    <property type="entry name" value="Ald_DH_C"/>
</dbReference>
<dbReference type="PROSITE" id="PS00759">
    <property type="entry name" value="ARGE_DAPE_CPG2_2"/>
    <property type="match status" value="1"/>
</dbReference>
<reference evidence="7 8" key="1">
    <citation type="submission" date="2024-02" db="EMBL/GenBank/DDBJ databases">
        <title>Discinaceae phylogenomics.</title>
        <authorList>
            <person name="Dirks A.C."/>
            <person name="James T.Y."/>
        </authorList>
    </citation>
    <scope>NUCLEOTIDE SEQUENCE [LARGE SCALE GENOMIC DNA]</scope>
    <source>
        <strain evidence="7 8">ACD0624</strain>
    </source>
</reference>
<evidence type="ECO:0000256" key="3">
    <source>
        <dbReference type="ARBA" id="ARBA00022723"/>
    </source>
</evidence>